<gene>
    <name evidence="9" type="ORF">BCR42DRAFT_401194</name>
</gene>
<feature type="region of interest" description="Disordered" evidence="7">
    <location>
        <begin position="667"/>
        <end position="697"/>
    </location>
</feature>
<comment type="caution">
    <text evidence="9">The sequence shown here is derived from an EMBL/GenBank/DDBJ whole genome shotgun (WGS) entry which is preliminary data.</text>
</comment>
<feature type="compositionally biased region" description="Polar residues" evidence="7">
    <location>
        <begin position="54"/>
        <end position="64"/>
    </location>
</feature>
<feature type="region of interest" description="Disordered" evidence="7">
    <location>
        <begin position="277"/>
        <end position="302"/>
    </location>
</feature>
<dbReference type="InterPro" id="IPR032108">
    <property type="entry name" value="CLIP1_ZNF"/>
</dbReference>
<keyword evidence="4 6" id="KW-0175">Coiled coil</keyword>
<reference evidence="9 10" key="1">
    <citation type="submission" date="2016-07" db="EMBL/GenBank/DDBJ databases">
        <title>Pervasive Adenine N6-methylation of Active Genes in Fungi.</title>
        <authorList>
            <consortium name="DOE Joint Genome Institute"/>
            <person name="Mondo S.J."/>
            <person name="Dannebaum R.O."/>
            <person name="Kuo R.C."/>
            <person name="Labutti K."/>
            <person name="Haridas S."/>
            <person name="Kuo A."/>
            <person name="Salamov A."/>
            <person name="Ahrendt S.R."/>
            <person name="Lipzen A."/>
            <person name="Sullivan W."/>
            <person name="Andreopoulos W.B."/>
            <person name="Clum A."/>
            <person name="Lindquist E."/>
            <person name="Daum C."/>
            <person name="Ramamoorthy G.K."/>
            <person name="Gryganskyi A."/>
            <person name="Culley D."/>
            <person name="Magnuson J.K."/>
            <person name="James T.Y."/>
            <person name="O'Malley M.A."/>
            <person name="Stajich J.E."/>
            <person name="Spatafora J.W."/>
            <person name="Visel A."/>
            <person name="Grigoriev I.V."/>
        </authorList>
    </citation>
    <scope>NUCLEOTIDE SEQUENCE [LARGE SCALE GENOMIC DNA]</scope>
    <source>
        <strain evidence="9 10">NRRL 1336</strain>
    </source>
</reference>
<dbReference type="Proteomes" id="UP000193560">
    <property type="component" value="Unassembled WGS sequence"/>
</dbReference>
<feature type="compositionally biased region" description="Low complexity" evidence="7">
    <location>
        <begin position="115"/>
        <end position="131"/>
    </location>
</feature>
<protein>
    <recommendedName>
        <fullName evidence="8">CLIP1 zinc knuckle domain-containing protein</fullName>
    </recommendedName>
</protein>
<sequence length="783" mass="88141">METGLFILASKVAPLTESNSCSSSSAAQSAVVVPKKSLTSTRSTTSTSQHRGTKTPSLNETSINRRPRQRCGSHDQQSTPLTSSPSLKKKALSTSSSTKTPRTQPTVTSTLSTRKPTATKSTITSTKLTSSQRKSTTPVLSSSHNSHRQHQQQPQVSKSTRRTVTPTTTKKRNSTSTTAPIKPGGPETLRKSKSTSTRQVVTKEELNKMHVLLEQSRQEKQRLSEEMNGKEAVWERLVTAKESYALKVQDMQVEITRLQDALHISQQQTTALESQLHSKLSTTRSSSPATQSVEGGSMMIMDQQNIRRIEKLDRLVREWQQDAQESHQQMQQQQRAHAAQVDQLRRDLAERDQATATMERECESAKQANVDTIRHYESTMAQWTSDHNRALKSKDDDIYRLEQVIEELKSCHFLLPPSPNNEEEDDEAVTGITDLNKITAAAAAATSAVDGSKMYSSRRRLEQQLEITTLALDDLQQQHRATTMENDQLREKLSLVHAASSAADGQFRQLQKELEVEINDKRLVMEERDAGIQHQLRMEDEYKDLAMTNTRLEHQLNQLTERLEQLQAQLTSTQHAHDAMEKECGRLMDDIVDLEEQLVKDADSDGSIEVTRLKQQLRRLQQQLDSTEAAHRTKLSQLHTDMAQLESLVEKKEFKILELKELYHAEQRRRKQPSSLQQKKKRRQSNSSTTTCSGIIMPLSPISDTASSVTSDTFSTRLDSTDTLYCEICEIHGHDVIGCTALLTDSSRNPQDFSKDIGSMYCVNCDIFNAHATTDCPNQDESF</sequence>
<feature type="domain" description="CLIP1 zinc knuckle" evidence="8">
    <location>
        <begin position="760"/>
        <end position="776"/>
    </location>
</feature>
<evidence type="ECO:0000256" key="4">
    <source>
        <dbReference type="ARBA" id="ARBA00023054"/>
    </source>
</evidence>
<evidence type="ECO:0000256" key="6">
    <source>
        <dbReference type="SAM" id="Coils"/>
    </source>
</evidence>
<evidence type="ECO:0000256" key="7">
    <source>
        <dbReference type="SAM" id="MobiDB-lite"/>
    </source>
</evidence>
<evidence type="ECO:0000256" key="2">
    <source>
        <dbReference type="ARBA" id="ARBA00022490"/>
    </source>
</evidence>
<dbReference type="GO" id="GO:0005874">
    <property type="term" value="C:microtubule"/>
    <property type="evidence" value="ECO:0007669"/>
    <property type="project" value="UniProtKB-KW"/>
</dbReference>
<accession>A0A1X2J258</accession>
<evidence type="ECO:0000256" key="3">
    <source>
        <dbReference type="ARBA" id="ARBA00022701"/>
    </source>
</evidence>
<keyword evidence="2" id="KW-0963">Cytoplasm</keyword>
<feature type="compositionally biased region" description="Polar residues" evidence="7">
    <location>
        <begin position="277"/>
        <end position="294"/>
    </location>
</feature>
<feature type="coiled-coil region" evidence="6">
    <location>
        <begin position="206"/>
        <end position="268"/>
    </location>
</feature>
<evidence type="ECO:0000256" key="1">
    <source>
        <dbReference type="ARBA" id="ARBA00004245"/>
    </source>
</evidence>
<feature type="compositionally biased region" description="Low complexity" evidence="7">
    <location>
        <begin position="18"/>
        <end position="48"/>
    </location>
</feature>
<keyword evidence="3" id="KW-0493">Microtubule</keyword>
<evidence type="ECO:0000313" key="9">
    <source>
        <dbReference type="EMBL" id="ORZ25912.1"/>
    </source>
</evidence>
<dbReference type="OrthoDB" id="2130750at2759"/>
<feature type="compositionally biased region" description="Polar residues" evidence="7">
    <location>
        <begin position="102"/>
        <end position="114"/>
    </location>
</feature>
<feature type="domain" description="CLIP1 zinc knuckle" evidence="8">
    <location>
        <begin position="724"/>
        <end position="739"/>
    </location>
</feature>
<dbReference type="Pfam" id="PF16641">
    <property type="entry name" value="CLIP1_ZNF"/>
    <property type="match status" value="2"/>
</dbReference>
<feature type="compositionally biased region" description="Low complexity" evidence="7">
    <location>
        <begin position="78"/>
        <end position="101"/>
    </location>
</feature>
<evidence type="ECO:0000256" key="5">
    <source>
        <dbReference type="ARBA" id="ARBA00023212"/>
    </source>
</evidence>
<feature type="compositionally biased region" description="Basic residues" evidence="7">
    <location>
        <begin position="667"/>
        <end position="684"/>
    </location>
</feature>
<feature type="coiled-coil region" evidence="6">
    <location>
        <begin position="542"/>
        <end position="662"/>
    </location>
</feature>
<feature type="compositionally biased region" description="Low complexity" evidence="7">
    <location>
        <begin position="321"/>
        <end position="339"/>
    </location>
</feature>
<proteinExistence type="predicted"/>
<dbReference type="EMBL" id="MCGE01000001">
    <property type="protein sequence ID" value="ORZ25912.1"/>
    <property type="molecule type" value="Genomic_DNA"/>
</dbReference>
<organism evidence="9 10">
    <name type="scientific">Absidia repens</name>
    <dbReference type="NCBI Taxonomy" id="90262"/>
    <lineage>
        <taxon>Eukaryota</taxon>
        <taxon>Fungi</taxon>
        <taxon>Fungi incertae sedis</taxon>
        <taxon>Mucoromycota</taxon>
        <taxon>Mucoromycotina</taxon>
        <taxon>Mucoromycetes</taxon>
        <taxon>Mucorales</taxon>
        <taxon>Cunninghamellaceae</taxon>
        <taxon>Absidia</taxon>
    </lineage>
</organism>
<name>A0A1X2J258_9FUNG</name>
<keyword evidence="5" id="KW-0206">Cytoskeleton</keyword>
<feature type="region of interest" description="Disordered" evidence="7">
    <location>
        <begin position="17"/>
        <end position="199"/>
    </location>
</feature>
<dbReference type="STRING" id="90262.A0A1X2J258"/>
<evidence type="ECO:0000259" key="8">
    <source>
        <dbReference type="Pfam" id="PF16641"/>
    </source>
</evidence>
<dbReference type="AlphaFoldDB" id="A0A1X2J258"/>
<feature type="coiled-coil region" evidence="6">
    <location>
        <begin position="458"/>
        <end position="492"/>
    </location>
</feature>
<comment type="subcellular location">
    <subcellularLocation>
        <location evidence="1">Cytoplasm</location>
        <location evidence="1">Cytoskeleton</location>
    </subcellularLocation>
</comment>
<evidence type="ECO:0000313" key="10">
    <source>
        <dbReference type="Proteomes" id="UP000193560"/>
    </source>
</evidence>
<feature type="region of interest" description="Disordered" evidence="7">
    <location>
        <begin position="320"/>
        <end position="339"/>
    </location>
</feature>
<keyword evidence="10" id="KW-1185">Reference proteome</keyword>
<feature type="compositionally biased region" description="Low complexity" evidence="7">
    <location>
        <begin position="151"/>
        <end position="178"/>
    </location>
</feature>